<keyword evidence="13 17" id="KW-0830">Ubiquinone</keyword>
<feature type="transmembrane region" description="Helical" evidence="17">
    <location>
        <begin position="129"/>
        <end position="150"/>
    </location>
</feature>
<proteinExistence type="inferred from homology"/>
<feature type="transmembrane region" description="Helical" evidence="17">
    <location>
        <begin position="328"/>
        <end position="345"/>
    </location>
</feature>
<dbReference type="PANTHER" id="PTHR46552">
    <property type="entry name" value="NADH-UBIQUINONE OXIDOREDUCTASE CHAIN 2"/>
    <property type="match status" value="1"/>
</dbReference>
<evidence type="ECO:0000259" key="18">
    <source>
        <dbReference type="Pfam" id="PF00361"/>
    </source>
</evidence>
<dbReference type="EC" id="7.1.1.2" evidence="3 17"/>
<dbReference type="AlphaFoldDB" id="A0A1B2G3H0"/>
<feature type="domain" description="NADH:quinone oxidoreductase/Mrp antiporter transmembrane" evidence="18">
    <location>
        <begin position="26"/>
        <end position="293"/>
    </location>
</feature>
<evidence type="ECO:0000256" key="6">
    <source>
        <dbReference type="ARBA" id="ARBA00022660"/>
    </source>
</evidence>
<dbReference type="InterPro" id="IPR050175">
    <property type="entry name" value="Complex_I_Subunit_2"/>
</dbReference>
<reference evidence="19" key="1">
    <citation type="journal article" date="2016" name="Mol. Phylogenet. Evol.">
        <title>Phylogenetic relationships among main superfamilies of Neritimorpha (Mollusca: Gastropoda).</title>
        <authorList>
            <person name="Uribe J.E."/>
            <person name="Colgan D."/>
            <person name="Castro L.R."/>
            <person name="Kano Y."/>
            <person name="Zardoya R."/>
        </authorList>
    </citation>
    <scope>NUCLEOTIDE SEQUENCE</scope>
</reference>
<dbReference type="InterPro" id="IPR001750">
    <property type="entry name" value="ND/Mrp_TM"/>
</dbReference>
<comment type="similarity">
    <text evidence="2 17">Belongs to the complex I subunit 2 family.</text>
</comment>
<geneLocation type="mitochondrion" evidence="19"/>
<feature type="transmembrane region" description="Helical" evidence="17">
    <location>
        <begin position="212"/>
        <end position="231"/>
    </location>
</feature>
<dbReference type="GO" id="GO:0005743">
    <property type="term" value="C:mitochondrial inner membrane"/>
    <property type="evidence" value="ECO:0007669"/>
    <property type="project" value="UniProtKB-SubCell"/>
</dbReference>
<name>A0A1B2G3H0_9GAST</name>
<evidence type="ECO:0000256" key="4">
    <source>
        <dbReference type="ARBA" id="ARBA00021008"/>
    </source>
</evidence>
<comment type="catalytic activity">
    <reaction evidence="16 17">
        <text>a ubiquinone + NADH + 5 H(+)(in) = a ubiquinol + NAD(+) + 4 H(+)(out)</text>
        <dbReference type="Rhea" id="RHEA:29091"/>
        <dbReference type="Rhea" id="RHEA-COMP:9565"/>
        <dbReference type="Rhea" id="RHEA-COMP:9566"/>
        <dbReference type="ChEBI" id="CHEBI:15378"/>
        <dbReference type="ChEBI" id="CHEBI:16389"/>
        <dbReference type="ChEBI" id="CHEBI:17976"/>
        <dbReference type="ChEBI" id="CHEBI:57540"/>
        <dbReference type="ChEBI" id="CHEBI:57945"/>
        <dbReference type="EC" id="7.1.1.2"/>
    </reaction>
</comment>
<dbReference type="InterPro" id="IPR003917">
    <property type="entry name" value="NADH_UbQ_OxRdtase_chain2"/>
</dbReference>
<evidence type="ECO:0000256" key="9">
    <source>
        <dbReference type="ARBA" id="ARBA00022967"/>
    </source>
</evidence>
<keyword evidence="14 17" id="KW-0496">Mitochondrion</keyword>
<comment type="subcellular location">
    <subcellularLocation>
        <location evidence="1 17">Mitochondrion inner membrane</location>
        <topology evidence="1 17">Multi-pass membrane protein</topology>
    </subcellularLocation>
</comment>
<evidence type="ECO:0000256" key="5">
    <source>
        <dbReference type="ARBA" id="ARBA00022448"/>
    </source>
</evidence>
<keyword evidence="10 17" id="KW-0249">Electron transport</keyword>
<evidence type="ECO:0000313" key="19">
    <source>
        <dbReference type="EMBL" id="ANZ03437.1"/>
    </source>
</evidence>
<evidence type="ECO:0000256" key="7">
    <source>
        <dbReference type="ARBA" id="ARBA00022692"/>
    </source>
</evidence>
<feature type="transmembrane region" description="Helical" evidence="17">
    <location>
        <begin position="61"/>
        <end position="86"/>
    </location>
</feature>
<feature type="transmembrane region" description="Helical" evidence="17">
    <location>
        <begin position="29"/>
        <end position="49"/>
    </location>
</feature>
<keyword evidence="5" id="KW-0813">Transport</keyword>
<dbReference type="GO" id="GO:0008137">
    <property type="term" value="F:NADH dehydrogenase (ubiquinone) activity"/>
    <property type="evidence" value="ECO:0007669"/>
    <property type="project" value="UniProtKB-EC"/>
</dbReference>
<evidence type="ECO:0000256" key="1">
    <source>
        <dbReference type="ARBA" id="ARBA00004448"/>
    </source>
</evidence>
<organism evidence="19">
    <name type="scientific">Titiscania limacina</name>
    <dbReference type="NCBI Taxonomy" id="200181"/>
    <lineage>
        <taxon>Eukaryota</taxon>
        <taxon>Metazoa</taxon>
        <taxon>Spiralia</taxon>
        <taxon>Lophotrochozoa</taxon>
        <taxon>Mollusca</taxon>
        <taxon>Gastropoda</taxon>
        <taxon>Neritimorpha</taxon>
        <taxon>Cycloneritida</taxon>
        <taxon>Neritopsoidea</taxon>
        <taxon>Neritopsidae</taxon>
        <taxon>Titiscania</taxon>
    </lineage>
</organism>
<evidence type="ECO:0000256" key="14">
    <source>
        <dbReference type="ARBA" id="ARBA00023128"/>
    </source>
</evidence>
<dbReference type="EMBL" id="KU342669">
    <property type="protein sequence ID" value="ANZ03437.1"/>
    <property type="molecule type" value="Genomic_DNA"/>
</dbReference>
<keyword evidence="11 17" id="KW-1133">Transmembrane helix</keyword>
<evidence type="ECO:0000256" key="2">
    <source>
        <dbReference type="ARBA" id="ARBA00007012"/>
    </source>
</evidence>
<evidence type="ECO:0000256" key="13">
    <source>
        <dbReference type="ARBA" id="ARBA00023075"/>
    </source>
</evidence>
<accession>A0A1B2G3H0</accession>
<evidence type="ECO:0000256" key="12">
    <source>
        <dbReference type="ARBA" id="ARBA00023027"/>
    </source>
</evidence>
<dbReference type="Pfam" id="PF00361">
    <property type="entry name" value="Proton_antipo_M"/>
    <property type="match status" value="1"/>
</dbReference>
<keyword evidence="7 17" id="KW-0812">Transmembrane</keyword>
<evidence type="ECO:0000256" key="15">
    <source>
        <dbReference type="ARBA" id="ARBA00023136"/>
    </source>
</evidence>
<gene>
    <name evidence="19" type="primary">NAD2</name>
</gene>
<evidence type="ECO:0000256" key="3">
    <source>
        <dbReference type="ARBA" id="ARBA00012944"/>
    </source>
</evidence>
<evidence type="ECO:0000256" key="16">
    <source>
        <dbReference type="ARBA" id="ARBA00049551"/>
    </source>
</evidence>
<keyword evidence="6 17" id="KW-0679">Respiratory chain</keyword>
<evidence type="ECO:0000256" key="10">
    <source>
        <dbReference type="ARBA" id="ARBA00022982"/>
    </source>
</evidence>
<feature type="transmembrane region" description="Helical" evidence="17">
    <location>
        <begin position="243"/>
        <end position="266"/>
    </location>
</feature>
<dbReference type="GO" id="GO:0006120">
    <property type="term" value="P:mitochondrial electron transport, NADH to ubiquinone"/>
    <property type="evidence" value="ECO:0007669"/>
    <property type="project" value="InterPro"/>
</dbReference>
<feature type="transmembrane region" description="Helical" evidence="17">
    <location>
        <begin position="156"/>
        <end position="176"/>
    </location>
</feature>
<feature type="transmembrane region" description="Helical" evidence="17">
    <location>
        <begin position="92"/>
        <end position="117"/>
    </location>
</feature>
<protein>
    <recommendedName>
        <fullName evidence="4 17">NADH-ubiquinone oxidoreductase chain 2</fullName>
        <ecNumber evidence="3 17">7.1.1.2</ecNumber>
    </recommendedName>
</protein>
<keyword evidence="8 17" id="KW-0999">Mitochondrion inner membrane</keyword>
<evidence type="ECO:0000256" key="11">
    <source>
        <dbReference type="ARBA" id="ARBA00022989"/>
    </source>
</evidence>
<keyword evidence="15 17" id="KW-0472">Membrane</keyword>
<dbReference type="PRINTS" id="PR01436">
    <property type="entry name" value="NADHDHGNASE2"/>
</dbReference>
<keyword evidence="12 17" id="KW-0520">NAD</keyword>
<dbReference type="PANTHER" id="PTHR46552:SF1">
    <property type="entry name" value="NADH-UBIQUINONE OXIDOREDUCTASE CHAIN 2"/>
    <property type="match status" value="1"/>
</dbReference>
<evidence type="ECO:0000256" key="8">
    <source>
        <dbReference type="ARBA" id="ARBA00022792"/>
    </source>
</evidence>
<feature type="transmembrane region" description="Helical" evidence="17">
    <location>
        <begin position="7"/>
        <end position="23"/>
    </location>
</feature>
<keyword evidence="9 17" id="KW-1278">Translocase</keyword>
<comment type="function">
    <text evidence="17">Core subunit of the mitochondrial membrane respiratory chain NADH dehydrogenase (Complex I) which catalyzes electron transfer from NADH through the respiratory chain, using ubiquinone as an electron acceptor. Essential for the catalytic activity and assembly of complex I.</text>
</comment>
<evidence type="ECO:0000256" key="17">
    <source>
        <dbReference type="RuleBase" id="RU003403"/>
    </source>
</evidence>
<sequence>MYYLMPFGSGFVCVVLVGTMFSLSSVHWLGIWAGLELNLIGFVPLLVYSGAVSETQSGVKYLVVQALGSGMLMFGSLLMFSSAFAWEVESDFNPYGVLVVCFGLMVKLGVFPFHFWVPSVMAGASWNACLILATWQKIAPIFLLSSLTWAKELISFKIMFIIAGLSSLAGGVGGLNQTQMRPLLAYSSITHLGWMVYCMCFSQVGVKMYMCIYLLTTSMVIVLAWLVDCDVFSQASNFLKGKFFVYVTLMVLLLSMGGMPPFLGFAGKWIALSSGLGLAGILTASLLILGSLLSLSYYLGLMFSLLFSSVDTKQLSSSWVAWHDNTNIDSSLVLVIYLAGLFLILSLSGSLFILVEGLWFNFLYAVVFFYKSQSYWDFMYSIRNLVWVSRNCSEFAYSGWARATWCSSWSWPTV</sequence>
<feature type="transmembrane region" description="Helical" evidence="17">
    <location>
        <begin position="278"/>
        <end position="307"/>
    </location>
</feature>